<dbReference type="RefSeq" id="WP_179751106.1">
    <property type="nucleotide sequence ID" value="NZ_JACCBU010000001.1"/>
</dbReference>
<evidence type="ECO:0000256" key="1">
    <source>
        <dbReference type="SAM" id="Phobius"/>
    </source>
</evidence>
<gene>
    <name evidence="2" type="ORF">BKA15_002473</name>
</gene>
<dbReference type="EMBL" id="JACCBU010000001">
    <property type="protein sequence ID" value="NYE71144.1"/>
    <property type="molecule type" value="Genomic_DNA"/>
</dbReference>
<keyword evidence="3" id="KW-1185">Reference proteome</keyword>
<keyword evidence="1" id="KW-0472">Membrane</keyword>
<comment type="caution">
    <text evidence="2">The sequence shown here is derived from an EMBL/GenBank/DDBJ whole genome shotgun (WGS) entry which is preliminary data.</text>
</comment>
<accession>A0A7Y9L8U9</accession>
<evidence type="ECO:0000313" key="2">
    <source>
        <dbReference type="EMBL" id="NYE71144.1"/>
    </source>
</evidence>
<feature type="transmembrane region" description="Helical" evidence="1">
    <location>
        <begin position="74"/>
        <end position="99"/>
    </location>
</feature>
<proteinExistence type="predicted"/>
<reference evidence="2 3" key="1">
    <citation type="submission" date="2020-07" db="EMBL/GenBank/DDBJ databases">
        <title>Sequencing the genomes of 1000 actinobacteria strains.</title>
        <authorList>
            <person name="Klenk H.-P."/>
        </authorList>
    </citation>
    <scope>NUCLEOTIDE SEQUENCE [LARGE SCALE GENOMIC DNA]</scope>
    <source>
        <strain evidence="2 3">DSM 22083</strain>
    </source>
</reference>
<feature type="transmembrane region" description="Helical" evidence="1">
    <location>
        <begin position="43"/>
        <end position="62"/>
    </location>
</feature>
<protein>
    <recommendedName>
        <fullName evidence="4">DUF3137 domain-containing protein</fullName>
    </recommendedName>
</protein>
<dbReference type="Proteomes" id="UP000569914">
    <property type="component" value="Unassembled WGS sequence"/>
</dbReference>
<evidence type="ECO:0008006" key="4">
    <source>
        <dbReference type="Google" id="ProtNLM"/>
    </source>
</evidence>
<keyword evidence="1" id="KW-0812">Transmembrane</keyword>
<sequence>MPRTFDTTALRRPVGDPEVRAYRRQLAGRGTATWGSPVPTRRILAWVAVVVGLPVAGGQVAVNRFGAPFEGAAAVSVLIFLVGLVGGLVVLHASGTVGLEPWREQLRCREFAAANELECAARTDAANYPGIVFKAGYRRLTEQRIWSTSGPYFEVGLHRYESGHDQQEQQYEWRYLAFPLPGVLPYLMLNARLDETLPGDLGEFGAADRIQTLDGVMDEHFTLYCRPEDRFDAFYVFTPDVMALLIDHARDLDVEVAADWLFFYSRFRLQVSDPDTWARVAVLEEKVVPLISARSRSHRSRDVK</sequence>
<name>A0A7Y9L8U9_9ACTN</name>
<dbReference type="AlphaFoldDB" id="A0A7Y9L8U9"/>
<organism evidence="2 3">
    <name type="scientific">Microlunatus parietis</name>
    <dbReference type="NCBI Taxonomy" id="682979"/>
    <lineage>
        <taxon>Bacteria</taxon>
        <taxon>Bacillati</taxon>
        <taxon>Actinomycetota</taxon>
        <taxon>Actinomycetes</taxon>
        <taxon>Propionibacteriales</taxon>
        <taxon>Propionibacteriaceae</taxon>
        <taxon>Microlunatus</taxon>
    </lineage>
</organism>
<keyword evidence="1" id="KW-1133">Transmembrane helix</keyword>
<evidence type="ECO:0000313" key="3">
    <source>
        <dbReference type="Proteomes" id="UP000569914"/>
    </source>
</evidence>